<keyword evidence="4" id="KW-0175">Coiled coil</keyword>
<gene>
    <name evidence="9" type="ORF">DSM5745_07937</name>
</gene>
<feature type="repeat" description="ANK" evidence="3">
    <location>
        <begin position="1771"/>
        <end position="1801"/>
    </location>
</feature>
<dbReference type="GeneID" id="38118307"/>
<feature type="repeat" description="ANK" evidence="3">
    <location>
        <begin position="1634"/>
        <end position="1666"/>
    </location>
</feature>
<feature type="repeat" description="ANK" evidence="3">
    <location>
        <begin position="1015"/>
        <end position="1047"/>
    </location>
</feature>
<dbReference type="Pfam" id="PF22939">
    <property type="entry name" value="WHD_GPIID"/>
    <property type="match status" value="1"/>
</dbReference>
<feature type="coiled-coil region" evidence="4">
    <location>
        <begin position="202"/>
        <end position="229"/>
    </location>
</feature>
<feature type="repeat" description="ANK" evidence="3">
    <location>
        <begin position="1113"/>
        <end position="1145"/>
    </location>
</feature>
<dbReference type="Gene3D" id="1.25.40.20">
    <property type="entry name" value="Ankyrin repeat-containing domain"/>
    <property type="match status" value="4"/>
</dbReference>
<evidence type="ECO:0000256" key="3">
    <source>
        <dbReference type="PROSITE-ProRule" id="PRU00023"/>
    </source>
</evidence>
<dbReference type="InterPro" id="IPR002110">
    <property type="entry name" value="Ankyrin_rpt"/>
</dbReference>
<feature type="domain" description="DUF7708" evidence="7">
    <location>
        <begin position="68"/>
        <end position="220"/>
    </location>
</feature>
<dbReference type="Pfam" id="PF12796">
    <property type="entry name" value="Ank_2"/>
    <property type="match status" value="7"/>
</dbReference>
<dbReference type="InterPro" id="IPR056125">
    <property type="entry name" value="DUF7708"/>
</dbReference>
<keyword evidence="2 3" id="KW-0040">ANK repeat</keyword>
<feature type="repeat" description="ANK" evidence="3">
    <location>
        <begin position="982"/>
        <end position="1014"/>
    </location>
</feature>
<dbReference type="GO" id="GO:0005737">
    <property type="term" value="C:cytoplasm"/>
    <property type="evidence" value="ECO:0007669"/>
    <property type="project" value="TreeGrafter"/>
</dbReference>
<feature type="repeat" description="ANK" evidence="3">
    <location>
        <begin position="1368"/>
        <end position="1397"/>
    </location>
</feature>
<dbReference type="Proteomes" id="UP000256690">
    <property type="component" value="Unassembled WGS sequence"/>
</dbReference>
<dbReference type="PROSITE" id="PS50088">
    <property type="entry name" value="ANK_REPEAT"/>
    <property type="match status" value="19"/>
</dbReference>
<feature type="compositionally biased region" description="Acidic residues" evidence="5">
    <location>
        <begin position="1896"/>
        <end position="1921"/>
    </location>
</feature>
<feature type="domain" description="GPI inositol-deacylase winged helix" evidence="6">
    <location>
        <begin position="569"/>
        <end position="646"/>
    </location>
</feature>
<feature type="repeat" description="ANK" evidence="3">
    <location>
        <begin position="949"/>
        <end position="981"/>
    </location>
</feature>
<dbReference type="InterPro" id="IPR054471">
    <property type="entry name" value="GPIID_WHD"/>
</dbReference>
<evidence type="ECO:0000259" key="6">
    <source>
        <dbReference type="Pfam" id="PF22939"/>
    </source>
</evidence>
<dbReference type="InterPro" id="IPR027417">
    <property type="entry name" value="P-loop_NTPase"/>
</dbReference>
<sequence>MRDKATSTTIQDDCKDAVQAFVSRLSTEEKLLFQATDTSEKLINDLVEADNKHSKASVSRRIAPRIQSFVAGIDRFSGAIDAIAGSVSLMQPIWGGCKVVLQIAKDYSEYFDRLSEMFEEIGYNLGRLRRFPRLYPDNDVLTESMVDIFQAILEFCSKARAVFRQGKNDQSSGRLFSTSAVSFRAAWKVVWKPFTAQFGDIMDRINTSMSRIEQEVDLAEKELASEGRAKAEGERKLQAARWDKLESRQKRVTDYIDQQKVAQLNQWLSPVNAAANHNSATKLRQAGTGTWFVDGQPFQDWLSRDNSFLWLHAIPGAGKTILASTVIDWLRQHKEDQDTGLVYFYCDYKDKQKQSPTTIVSTLLSMIATRNEAVLGRLVTFFEQQHKENPAYTPEFDELLNNFSHFVSDSFDQLFIVVDALDETEDRECVAYAFRKIAETCDCAKVLVTSRYEIDIARTYEELPITSIEPDDIAGDIELYIRSEVAAKIKAKKLKLRDPKLQEVICETLIQGAHGMFQWVKCQIDQLCKLRNDRALRNALDDLPKTLHDTYIRILRRLEAERADEVPSVQRLLRWLVRGTRNLTLDELAECVSIDPDGAEDSFDFDAVFTDPEDVVELCGSLVVISPDGYVALAHYTVKEFLVSAHIQELMPHFWVGCAEVHTELARVCLTYLCYDDFSTNYDEPGDELLQRFEEYKFLKYAVQGWGAHAHLSEGDEQVFDLTMRLFELDEKENYGLWCHIYRHLHKASGQRPTIPRSDGSPLYFASLFGLPKVVLTLLENDPDLDMVEPIKAASFAGHSEVVKVILEHCSSIEPKVLENCLYVAASNGHEHVAKLLLQQQVNPNAAGGKQGTPLQVAALEGRHQVIATLLEYGADKNVTSQRYGSPLAAAAEKSHMRTVQLLLDHGANVNKRGGWYGYPLTSAIVGKNMPIVDLLIDKGADLNALGGRHGCPLMAAASMGMLDLIRSLVARGAKVNDENDKGSDSLYAACIAERLDAVELLLDLGADVNAKGGRHRNALNAASASGNIEIVERLLAAGANVDFFDEHYGNSIQVAAAAGYNDVIRILAEAGVDVNAPAGDRGTALISAAQSGHTETVQLLFDLGVTSGDTDEMTNALMVAARKGYTPVVEVLVEMGADIDGVSTMATYPKCTALEAAAVKSHAETVQSLLDLGADVNYENNGEYGCALIAAIFSDKDYSEVVSILLDADADVSATVDGGADGGGCPLGAAVFKKDYDLCSDLIDRGAEVNVTNEWFYTPLQLAVIGEDERIVDLLVDHGADVNLAIESTDKEDDNGIVTALQVAAMNGSEDMVRKLIGLGANLSDDVEDSRFKSALQVASFEDHQDVVQILIDAGSDVNEIGGLYGTSLQAAAFQGAIEAAKALLEAGADVNISGVGERGNALIAAASNSHEDMVKLLIEHGADVNVAGGESFYYALHAASNKGCDEIVLALIEAGADINAQGGMYGTALIAACVEGHLDTCQLLLERGADPNIVCGRYGTALAAAYKNGYYEVLDLLYSHGASHTLKGGEFGTPLGSAVRGSCETLVDACIRRHGADPNLPVGEFGSALQSCIIHRGDDAWFILLEAGADANARSGVRGTPLIAAASMGELEIAKFLLDHYDAGVNLEGNDYYPTAVHGAIEGDSMDILKLLVERGANVNAANSRLGSPLEFACSLGRVQMVRYLLRHGAEIDPKAKGRYGDVLQAAAISRWGVIVRFLLNRGADIHKKGGKHGSALMASVLSCNLFTVELLLKQGADVNARGGVYGYPLQAAAAKGSESSPMILLLLRYGADINAKGGKYGTALQAACVSGDYDLVQLLLERGADVNVTAGFCRNALHAAALWGNDHIVELLMKSGAQWSLVDRSLSHFAPSTLDFADEILVKAREDQRNGWPEDEESEDEDDEDDESEDEDESDSEDFQLNVESIPLFDEPYRPAQARAVHQDENGEALASADTKDSGSEDWTELEWLQIKDGDLD</sequence>
<feature type="repeat" description="ANK" evidence="3">
    <location>
        <begin position="850"/>
        <end position="882"/>
    </location>
</feature>
<dbReference type="PROSITE" id="PS50297">
    <property type="entry name" value="ANK_REP_REGION"/>
    <property type="match status" value="14"/>
</dbReference>
<keyword evidence="1" id="KW-0677">Repeat</keyword>
<feature type="repeat" description="ANK" evidence="3">
    <location>
        <begin position="1259"/>
        <end position="1288"/>
    </location>
</feature>
<dbReference type="RefSeq" id="XP_026601985.1">
    <property type="nucleotide sequence ID" value="XM_026749953.1"/>
</dbReference>
<dbReference type="InterPro" id="IPR056884">
    <property type="entry name" value="NPHP3-like_N"/>
</dbReference>
<dbReference type="PANTHER" id="PTHR24198">
    <property type="entry name" value="ANKYRIN REPEAT AND PROTEIN KINASE DOMAIN-CONTAINING PROTEIN"/>
    <property type="match status" value="1"/>
</dbReference>
<feature type="repeat" description="ANK" evidence="3">
    <location>
        <begin position="883"/>
        <end position="915"/>
    </location>
</feature>
<dbReference type="STRING" id="1810919.A0A3D8RFE2"/>
<feature type="domain" description="Nephrocystin 3-like N-terminal" evidence="8">
    <location>
        <begin position="287"/>
        <end position="451"/>
    </location>
</feature>
<name>A0A3D8RFE2_9EURO</name>
<proteinExistence type="predicted"/>
<dbReference type="Pfam" id="PF24809">
    <property type="entry name" value="DUF7708"/>
    <property type="match status" value="1"/>
</dbReference>
<feature type="repeat" description="ANK" evidence="3">
    <location>
        <begin position="1223"/>
        <end position="1255"/>
    </location>
</feature>
<feature type="repeat" description="ANK" evidence="3">
    <location>
        <begin position="1469"/>
        <end position="1498"/>
    </location>
</feature>
<feature type="repeat" description="ANK" evidence="3">
    <location>
        <begin position="1433"/>
        <end position="1465"/>
    </location>
</feature>
<feature type="repeat" description="ANK" evidence="3">
    <location>
        <begin position="1802"/>
        <end position="1834"/>
    </location>
</feature>
<evidence type="ECO:0000259" key="7">
    <source>
        <dbReference type="Pfam" id="PF24809"/>
    </source>
</evidence>
<accession>A0A3D8RFE2</accession>
<evidence type="ECO:0000313" key="9">
    <source>
        <dbReference type="EMBL" id="RDW72765.1"/>
    </source>
</evidence>
<feature type="region of interest" description="Disordered" evidence="5">
    <location>
        <begin position="1888"/>
        <end position="1980"/>
    </location>
</feature>
<evidence type="ECO:0000256" key="4">
    <source>
        <dbReference type="SAM" id="Coils"/>
    </source>
</evidence>
<evidence type="ECO:0000259" key="8">
    <source>
        <dbReference type="Pfam" id="PF24883"/>
    </source>
</evidence>
<dbReference type="EMBL" id="PVWQ01000009">
    <property type="protein sequence ID" value="RDW72765.1"/>
    <property type="molecule type" value="Genomic_DNA"/>
</dbReference>
<dbReference type="SMART" id="SM00248">
    <property type="entry name" value="ANK"/>
    <property type="match status" value="29"/>
</dbReference>
<evidence type="ECO:0000256" key="5">
    <source>
        <dbReference type="SAM" id="MobiDB-lite"/>
    </source>
</evidence>
<dbReference type="InterPro" id="IPR036770">
    <property type="entry name" value="Ankyrin_rpt-contain_sf"/>
</dbReference>
<dbReference type="OrthoDB" id="1577640at2759"/>
<dbReference type="PANTHER" id="PTHR24198:SF165">
    <property type="entry name" value="ANKYRIN REPEAT-CONTAINING PROTEIN-RELATED"/>
    <property type="match status" value="1"/>
</dbReference>
<feature type="repeat" description="ANK" evidence="3">
    <location>
        <begin position="1332"/>
        <end position="1364"/>
    </location>
</feature>
<organism evidence="9 10">
    <name type="scientific">Aspergillus mulundensis</name>
    <dbReference type="NCBI Taxonomy" id="1810919"/>
    <lineage>
        <taxon>Eukaryota</taxon>
        <taxon>Fungi</taxon>
        <taxon>Dikarya</taxon>
        <taxon>Ascomycota</taxon>
        <taxon>Pezizomycotina</taxon>
        <taxon>Eurotiomycetes</taxon>
        <taxon>Eurotiomycetidae</taxon>
        <taxon>Eurotiales</taxon>
        <taxon>Aspergillaceae</taxon>
        <taxon>Aspergillus</taxon>
        <taxon>Aspergillus subgen. Nidulantes</taxon>
    </lineage>
</organism>
<comment type="caution">
    <text evidence="9">The sequence shown here is derived from an EMBL/GenBank/DDBJ whole genome shotgun (WGS) entry which is preliminary data.</text>
</comment>
<dbReference type="SUPFAM" id="SSF48403">
    <property type="entry name" value="Ankyrin repeat"/>
    <property type="match status" value="4"/>
</dbReference>
<protein>
    <submittedName>
        <fullName evidence="9">Uncharacterized protein</fullName>
    </submittedName>
</protein>
<dbReference type="Pfam" id="PF24883">
    <property type="entry name" value="NPHP3_N"/>
    <property type="match status" value="1"/>
</dbReference>
<dbReference type="Pfam" id="PF13637">
    <property type="entry name" value="Ank_4"/>
    <property type="match status" value="2"/>
</dbReference>
<evidence type="ECO:0000256" key="1">
    <source>
        <dbReference type="ARBA" id="ARBA00022737"/>
    </source>
</evidence>
<feature type="repeat" description="ANK" evidence="3">
    <location>
        <begin position="1399"/>
        <end position="1431"/>
    </location>
</feature>
<evidence type="ECO:0000256" key="2">
    <source>
        <dbReference type="ARBA" id="ARBA00023043"/>
    </source>
</evidence>
<dbReference type="SUPFAM" id="SSF52540">
    <property type="entry name" value="P-loop containing nucleoside triphosphate hydrolases"/>
    <property type="match status" value="1"/>
</dbReference>
<feature type="repeat" description="ANK" evidence="3">
    <location>
        <begin position="1667"/>
        <end position="1699"/>
    </location>
</feature>
<dbReference type="Gene3D" id="3.40.50.300">
    <property type="entry name" value="P-loop containing nucleotide triphosphate hydrolases"/>
    <property type="match status" value="1"/>
</dbReference>
<feature type="repeat" description="ANK" evidence="3">
    <location>
        <begin position="1835"/>
        <end position="1867"/>
    </location>
</feature>
<reference evidence="9 10" key="1">
    <citation type="journal article" date="2018" name="IMA Fungus">
        <title>IMA Genome-F 9: Draft genome sequence of Annulohypoxylon stygium, Aspergillus mulundensis, Berkeleyomyces basicola (syn. Thielaviopsis basicola), Ceratocystis smalleyi, two Cercospora beticola strains, Coleophoma cylindrospora, Fusarium fracticaudum, Phialophora cf. hyalina, and Morchella septimelata.</title>
        <authorList>
            <person name="Wingfield B.D."/>
            <person name="Bills G.F."/>
            <person name="Dong Y."/>
            <person name="Huang W."/>
            <person name="Nel W.J."/>
            <person name="Swalarsk-Parry B.S."/>
            <person name="Vaghefi N."/>
            <person name="Wilken P.M."/>
            <person name="An Z."/>
            <person name="de Beer Z.W."/>
            <person name="De Vos L."/>
            <person name="Chen L."/>
            <person name="Duong T.A."/>
            <person name="Gao Y."/>
            <person name="Hammerbacher A."/>
            <person name="Kikkert J.R."/>
            <person name="Li Y."/>
            <person name="Li H."/>
            <person name="Li K."/>
            <person name="Li Q."/>
            <person name="Liu X."/>
            <person name="Ma X."/>
            <person name="Naidoo K."/>
            <person name="Pethybridge S.J."/>
            <person name="Sun J."/>
            <person name="Steenkamp E.T."/>
            <person name="van der Nest M.A."/>
            <person name="van Wyk S."/>
            <person name="Wingfield M.J."/>
            <person name="Xiong C."/>
            <person name="Yue Q."/>
            <person name="Zhang X."/>
        </authorList>
    </citation>
    <scope>NUCLEOTIDE SEQUENCE [LARGE SCALE GENOMIC DNA]</scope>
    <source>
        <strain evidence="9 10">DSM 5745</strain>
    </source>
</reference>
<keyword evidence="10" id="KW-1185">Reference proteome</keyword>
<feature type="repeat" description="ANK" evidence="3">
    <location>
        <begin position="1150"/>
        <end position="1182"/>
    </location>
</feature>
<evidence type="ECO:0000313" key="10">
    <source>
        <dbReference type="Proteomes" id="UP000256690"/>
    </source>
</evidence>
<dbReference type="Pfam" id="PF00023">
    <property type="entry name" value="Ank"/>
    <property type="match status" value="2"/>
</dbReference>